<proteinExistence type="predicted"/>
<accession>A0AAN7CGT5</accession>
<sequence>METQTRSRLELRPVWTGREQHAGYARPSPYSATSPLYSASLSVPSPMYPPSPGYDQAMRAHERALVDRLDHRGRRESQESLATARSLSPISEQIQRARRASVASLPQPRSAAPSPRSPRRMQFARRPTIEAETRSILLSGMPDGLPCPPAETSSAITDRRQSLPSSFHSSRRSSQQLRQDLLDWGRVYLGNARVADCFVAAAALRRPSDSSSADEAAAAKDKPFEGRNRVTIRARVRPCALDRKPFLLRRTFDMDELRATIPEPSPVTAGAAPPAAESNSQSPVLTSQRRSSMAAGIEHGLDLGRSPLQTTNTVPIHLKYARAFLPVLAALLYSGHIKTGDIINLPLPYPEAWVQTVAYVYTGQGELTEAMKQNILYLGGKV</sequence>
<dbReference type="EMBL" id="MU860016">
    <property type="protein sequence ID" value="KAK4241821.1"/>
    <property type="molecule type" value="Genomic_DNA"/>
</dbReference>
<reference evidence="2" key="2">
    <citation type="submission" date="2023-05" db="EMBL/GenBank/DDBJ databases">
        <authorList>
            <consortium name="Lawrence Berkeley National Laboratory"/>
            <person name="Steindorff A."/>
            <person name="Hensen N."/>
            <person name="Bonometti L."/>
            <person name="Westerberg I."/>
            <person name="Brannstrom I.O."/>
            <person name="Guillou S."/>
            <person name="Cros-Aarteil S."/>
            <person name="Calhoun S."/>
            <person name="Haridas S."/>
            <person name="Kuo A."/>
            <person name="Mondo S."/>
            <person name="Pangilinan J."/>
            <person name="Riley R."/>
            <person name="Labutti K."/>
            <person name="Andreopoulos B."/>
            <person name="Lipzen A."/>
            <person name="Chen C."/>
            <person name="Yanf M."/>
            <person name="Daum C."/>
            <person name="Ng V."/>
            <person name="Clum A."/>
            <person name="Ohm R."/>
            <person name="Martin F."/>
            <person name="Silar P."/>
            <person name="Natvig D."/>
            <person name="Lalanne C."/>
            <person name="Gautier V."/>
            <person name="Ament-Velasquez S.L."/>
            <person name="Kruys A."/>
            <person name="Hutchinson M.I."/>
            <person name="Powell A.J."/>
            <person name="Barry K."/>
            <person name="Miller A.N."/>
            <person name="Grigoriev I.V."/>
            <person name="Debuchy R."/>
            <person name="Gladieux P."/>
            <person name="Thoren M.H."/>
            <person name="Johannesson H."/>
        </authorList>
    </citation>
    <scope>NUCLEOTIDE SEQUENCE</scope>
    <source>
        <strain evidence="2">CBS 532.94</strain>
    </source>
</reference>
<reference evidence="2" key="1">
    <citation type="journal article" date="2023" name="Mol. Phylogenet. Evol.">
        <title>Genome-scale phylogeny and comparative genomics of the fungal order Sordariales.</title>
        <authorList>
            <person name="Hensen N."/>
            <person name="Bonometti L."/>
            <person name="Westerberg I."/>
            <person name="Brannstrom I.O."/>
            <person name="Guillou S."/>
            <person name="Cros-Aarteil S."/>
            <person name="Calhoun S."/>
            <person name="Haridas S."/>
            <person name="Kuo A."/>
            <person name="Mondo S."/>
            <person name="Pangilinan J."/>
            <person name="Riley R."/>
            <person name="LaButti K."/>
            <person name="Andreopoulos B."/>
            <person name="Lipzen A."/>
            <person name="Chen C."/>
            <person name="Yan M."/>
            <person name="Daum C."/>
            <person name="Ng V."/>
            <person name="Clum A."/>
            <person name="Steindorff A."/>
            <person name="Ohm R.A."/>
            <person name="Martin F."/>
            <person name="Silar P."/>
            <person name="Natvig D.O."/>
            <person name="Lalanne C."/>
            <person name="Gautier V."/>
            <person name="Ament-Velasquez S.L."/>
            <person name="Kruys A."/>
            <person name="Hutchinson M.I."/>
            <person name="Powell A.J."/>
            <person name="Barry K."/>
            <person name="Miller A.N."/>
            <person name="Grigoriev I.V."/>
            <person name="Debuchy R."/>
            <person name="Gladieux P."/>
            <person name="Hiltunen Thoren M."/>
            <person name="Johannesson H."/>
        </authorList>
    </citation>
    <scope>NUCLEOTIDE SEQUENCE</scope>
    <source>
        <strain evidence="2">CBS 532.94</strain>
    </source>
</reference>
<evidence type="ECO:0000256" key="1">
    <source>
        <dbReference type="SAM" id="MobiDB-lite"/>
    </source>
</evidence>
<comment type="caution">
    <text evidence="2">The sequence shown here is derived from an EMBL/GenBank/DDBJ whole genome shotgun (WGS) entry which is preliminary data.</text>
</comment>
<keyword evidence="3" id="KW-1185">Reference proteome</keyword>
<organism evidence="2 3">
    <name type="scientific">Achaetomium macrosporum</name>
    <dbReference type="NCBI Taxonomy" id="79813"/>
    <lineage>
        <taxon>Eukaryota</taxon>
        <taxon>Fungi</taxon>
        <taxon>Dikarya</taxon>
        <taxon>Ascomycota</taxon>
        <taxon>Pezizomycotina</taxon>
        <taxon>Sordariomycetes</taxon>
        <taxon>Sordariomycetidae</taxon>
        <taxon>Sordariales</taxon>
        <taxon>Chaetomiaceae</taxon>
        <taxon>Achaetomium</taxon>
    </lineage>
</organism>
<feature type="region of interest" description="Disordered" evidence="1">
    <location>
        <begin position="263"/>
        <end position="286"/>
    </location>
</feature>
<dbReference type="AlphaFoldDB" id="A0AAN7CGT5"/>
<evidence type="ECO:0000313" key="2">
    <source>
        <dbReference type="EMBL" id="KAK4241821.1"/>
    </source>
</evidence>
<name>A0AAN7CGT5_9PEZI</name>
<dbReference type="Proteomes" id="UP001303760">
    <property type="component" value="Unassembled WGS sequence"/>
</dbReference>
<protein>
    <submittedName>
        <fullName evidence="2">Uncharacterized protein</fullName>
    </submittedName>
</protein>
<gene>
    <name evidence="2" type="ORF">C8A03DRAFT_40787</name>
</gene>
<feature type="compositionally biased region" description="Low complexity" evidence="1">
    <location>
        <begin position="103"/>
        <end position="114"/>
    </location>
</feature>
<feature type="compositionally biased region" description="Polar residues" evidence="1">
    <location>
        <begin position="79"/>
        <end position="94"/>
    </location>
</feature>
<feature type="region of interest" description="Disordered" evidence="1">
    <location>
        <begin position="71"/>
        <end position="123"/>
    </location>
</feature>
<evidence type="ECO:0000313" key="3">
    <source>
        <dbReference type="Proteomes" id="UP001303760"/>
    </source>
</evidence>
<feature type="compositionally biased region" description="Basic and acidic residues" evidence="1">
    <location>
        <begin position="1"/>
        <end position="11"/>
    </location>
</feature>
<feature type="compositionally biased region" description="Low complexity" evidence="1">
    <location>
        <begin position="162"/>
        <end position="174"/>
    </location>
</feature>
<feature type="region of interest" description="Disordered" evidence="1">
    <location>
        <begin position="1"/>
        <end position="38"/>
    </location>
</feature>
<feature type="region of interest" description="Disordered" evidence="1">
    <location>
        <begin position="151"/>
        <end position="174"/>
    </location>
</feature>
<feature type="compositionally biased region" description="Polar residues" evidence="1">
    <location>
        <begin position="277"/>
        <end position="286"/>
    </location>
</feature>